<comment type="caution">
    <text evidence="9">The sequence shown here is derived from an EMBL/GenBank/DDBJ whole genome shotgun (WGS) entry which is preliminary data.</text>
</comment>
<evidence type="ECO:0000313" key="10">
    <source>
        <dbReference type="Proteomes" id="UP001634007"/>
    </source>
</evidence>
<dbReference type="PANTHER" id="PTHR15710">
    <property type="entry name" value="E3 UBIQUITIN-PROTEIN LIGASE PRAJA"/>
    <property type="match status" value="1"/>
</dbReference>
<proteinExistence type="predicted"/>
<keyword evidence="5" id="KW-0862">Zinc</keyword>
<dbReference type="Gene3D" id="3.30.40.10">
    <property type="entry name" value="Zinc/RING finger domain, C3HC4 (zinc finger)"/>
    <property type="match status" value="1"/>
</dbReference>
<dbReference type="EMBL" id="JBJKBG010000010">
    <property type="protein sequence ID" value="KAL3719006.1"/>
    <property type="molecule type" value="Genomic_DNA"/>
</dbReference>
<evidence type="ECO:0000256" key="6">
    <source>
        <dbReference type="PROSITE-ProRule" id="PRU00175"/>
    </source>
</evidence>
<dbReference type="GO" id="GO:0061630">
    <property type="term" value="F:ubiquitin protein ligase activity"/>
    <property type="evidence" value="ECO:0007669"/>
    <property type="project" value="UniProtKB-EC"/>
</dbReference>
<name>A0ABD3IZ58_EUCGL</name>
<dbReference type="Proteomes" id="UP001634007">
    <property type="component" value="Unassembled WGS sequence"/>
</dbReference>
<dbReference type="PANTHER" id="PTHR15710:SF217">
    <property type="entry name" value="E3 UBIQUITIN-PROTEIN LIGASE RDUF2"/>
    <property type="match status" value="1"/>
</dbReference>
<evidence type="ECO:0000256" key="1">
    <source>
        <dbReference type="ARBA" id="ARBA00000900"/>
    </source>
</evidence>
<dbReference type="AlphaFoldDB" id="A0ABD3IZ58"/>
<keyword evidence="4 6" id="KW-0863">Zinc-finger</keyword>
<evidence type="ECO:0000256" key="7">
    <source>
        <dbReference type="SAM" id="MobiDB-lite"/>
    </source>
</evidence>
<dbReference type="GO" id="GO:0008270">
    <property type="term" value="F:zinc ion binding"/>
    <property type="evidence" value="ECO:0007669"/>
    <property type="project" value="UniProtKB-KW"/>
</dbReference>
<keyword evidence="3" id="KW-0479">Metal-binding</keyword>
<dbReference type="Pfam" id="PF13639">
    <property type="entry name" value="zf-RING_2"/>
    <property type="match status" value="1"/>
</dbReference>
<evidence type="ECO:0000256" key="2">
    <source>
        <dbReference type="ARBA" id="ARBA00012483"/>
    </source>
</evidence>
<evidence type="ECO:0000259" key="8">
    <source>
        <dbReference type="PROSITE" id="PS50089"/>
    </source>
</evidence>
<protein>
    <recommendedName>
        <fullName evidence="2">RING-type E3 ubiquitin transferase</fullName>
        <ecNumber evidence="2">2.3.2.27</ecNumber>
    </recommendedName>
</protein>
<keyword evidence="10" id="KW-1185">Reference proteome</keyword>
<organism evidence="9 10">
    <name type="scientific">Eucalyptus globulus</name>
    <name type="common">Tasmanian blue gum</name>
    <dbReference type="NCBI Taxonomy" id="34317"/>
    <lineage>
        <taxon>Eukaryota</taxon>
        <taxon>Viridiplantae</taxon>
        <taxon>Streptophyta</taxon>
        <taxon>Embryophyta</taxon>
        <taxon>Tracheophyta</taxon>
        <taxon>Spermatophyta</taxon>
        <taxon>Magnoliopsida</taxon>
        <taxon>eudicotyledons</taxon>
        <taxon>Gunneridae</taxon>
        <taxon>Pentapetalae</taxon>
        <taxon>rosids</taxon>
        <taxon>malvids</taxon>
        <taxon>Myrtales</taxon>
        <taxon>Myrtaceae</taxon>
        <taxon>Myrtoideae</taxon>
        <taxon>Eucalypteae</taxon>
        <taxon>Eucalyptus</taxon>
    </lineage>
</organism>
<feature type="domain" description="RING-type" evidence="8">
    <location>
        <begin position="193"/>
        <end position="234"/>
    </location>
</feature>
<dbReference type="InterPro" id="IPR001841">
    <property type="entry name" value="Znf_RING"/>
</dbReference>
<dbReference type="EC" id="2.3.2.27" evidence="2"/>
<reference evidence="9 10" key="1">
    <citation type="submission" date="2024-11" db="EMBL/GenBank/DDBJ databases">
        <title>Chromosome-level genome assembly of Eucalyptus globulus Labill. provides insights into its genome evolution.</title>
        <authorList>
            <person name="Li X."/>
        </authorList>
    </citation>
    <scope>NUCLEOTIDE SEQUENCE [LARGE SCALE GENOMIC DNA]</scope>
    <source>
        <strain evidence="9">CL2024</strain>
        <tissue evidence="9">Fresh tender leaves</tissue>
    </source>
</reference>
<evidence type="ECO:0000256" key="4">
    <source>
        <dbReference type="ARBA" id="ARBA00022771"/>
    </source>
</evidence>
<dbReference type="SUPFAM" id="SSF57850">
    <property type="entry name" value="RING/U-box"/>
    <property type="match status" value="1"/>
</dbReference>
<dbReference type="SMART" id="SM00184">
    <property type="entry name" value="RING"/>
    <property type="match status" value="1"/>
</dbReference>
<feature type="compositionally biased region" description="Acidic residues" evidence="7">
    <location>
        <begin position="155"/>
        <end position="170"/>
    </location>
</feature>
<comment type="catalytic activity">
    <reaction evidence="1">
        <text>S-ubiquitinyl-[E2 ubiquitin-conjugating enzyme]-L-cysteine + [acceptor protein]-L-lysine = [E2 ubiquitin-conjugating enzyme]-L-cysteine + N(6)-ubiquitinyl-[acceptor protein]-L-lysine.</text>
        <dbReference type="EC" id="2.3.2.27"/>
    </reaction>
</comment>
<evidence type="ECO:0000256" key="5">
    <source>
        <dbReference type="ARBA" id="ARBA00022833"/>
    </source>
</evidence>
<dbReference type="CDD" id="cd16454">
    <property type="entry name" value="RING-H2_PA-TM-RING"/>
    <property type="match status" value="1"/>
</dbReference>
<evidence type="ECO:0000256" key="3">
    <source>
        <dbReference type="ARBA" id="ARBA00022723"/>
    </source>
</evidence>
<dbReference type="InterPro" id="IPR013083">
    <property type="entry name" value="Znf_RING/FYVE/PHD"/>
</dbReference>
<feature type="region of interest" description="Disordered" evidence="7">
    <location>
        <begin position="153"/>
        <end position="173"/>
    </location>
</feature>
<dbReference type="PROSITE" id="PS50089">
    <property type="entry name" value="ZF_RING_2"/>
    <property type="match status" value="1"/>
</dbReference>
<accession>A0ABD3IZ58</accession>
<sequence>MDFGMLEPLCIACQVPDSYPFVVSGRRGFFMEVQVEFVYLAEPPPSATSDCDDDRVMPDVSGEATHWFSVEADEFLRVDADAEETVREILTMAGVMYTSNNEFMVQTVLSTAASIVSDPRNRDAEVLLMRVSISCADPDIHRELTIGEDERLEVANDEAEDRDTDEDEEGMVMMGPRLGGLTEVEVKERSVDCVICCEDIVAGSTGSAMPCCHVYHRECIARWLEKSRTCPLCRFELPSTY</sequence>
<gene>
    <name evidence="9" type="ORF">ACJRO7_004016</name>
</gene>
<evidence type="ECO:0000313" key="9">
    <source>
        <dbReference type="EMBL" id="KAL3719006.1"/>
    </source>
</evidence>